<gene>
    <name evidence="8" type="ORF">CBR_g547</name>
</gene>
<keyword evidence="9" id="KW-1185">Reference proteome</keyword>
<dbReference type="PROSITE" id="PS00486">
    <property type="entry name" value="DNA_MISMATCH_REPAIR_2"/>
    <property type="match status" value="1"/>
</dbReference>
<dbReference type="FunFam" id="3.40.50.300:FF:000870">
    <property type="entry name" value="MutS protein homolog 4"/>
    <property type="match status" value="1"/>
</dbReference>
<dbReference type="InterPro" id="IPR027417">
    <property type="entry name" value="P-loop_NTPase"/>
</dbReference>
<dbReference type="InterPro" id="IPR007696">
    <property type="entry name" value="DNA_mismatch_repair_MutS_core"/>
</dbReference>
<sequence>MALLQYYAPTVIITVKTASAGPGLVCADSAAAAAAPPALSDLNWQMKASQLVDHGCFSQARKERLARVCFDDSRGLTFVKNYANRVSSSVNLDGQHAKQYYLSYGAAAAIFKWVDSELEVVVMHNSLKVSVFSPSSCLSIDATSAQNLELVQPLASASARDCKPGVGAKVGGVGSVFSVLKNTRTTGGTRLLRASLLQPLRAKATLKSRLDCIDELTVQESMFFALQRILQKFPKDVDRVAALFAFKSRKFVGVAAASSSSCRQSRSMGGKVSSLISAIIMLHDALALLPELGDSLRGAKSSLLQEVFSDVCSNPEAEALRAQICLVLSPDVLLGHGSAIAKRNPCLVVNAGVDGLLDVARHALDTTTEAIFALGKRYSDNLNLPGLKLPLSVSRGFYLSIPIADLQDGSRDLPPEFIQVTTSRKMINCSSQELISLNERRGDFFTQCCRQTERALEELCDVVRGSLGFLQALSESISLLDMMVNAFAHLANAADENAPYTRPEFNDDAKIVIEAGRHPVTERVTPGAAFVPNSITLSESASLVVLMGPNMSGKSTLLRQVALAAILAHMGCFVPAQAASFPILDRVLTRIGTGDDIESNSSTFMTEMREMAFIGQNATPRSLVLIDELGRGTATEDGFAIAFSSAEFLLQTKAFTIFATHMPRMAELARLYAEARVLHMEVEAESNYLRFKHVLKQGSIQFDHYGLQLAKTAGIPDSVIETATAITQKLDEKEMQKQQPENAQGGRSTSGSGSESPHLQQAKQYTDLKEDAQRDMWLMQQLTQLKQTANSLPIEQVLQSMECLREKYLAYNGETDLHSKVRRV</sequence>
<dbReference type="OrthoDB" id="276261at2759"/>
<keyword evidence="5" id="KW-0469">Meiosis</keyword>
<dbReference type="InterPro" id="IPR045076">
    <property type="entry name" value="MutS"/>
</dbReference>
<comment type="similarity">
    <text evidence="1">Belongs to the DNA mismatch repair MutS family.</text>
</comment>
<evidence type="ECO:0000259" key="7">
    <source>
        <dbReference type="PROSITE" id="PS00486"/>
    </source>
</evidence>
<dbReference type="PANTHER" id="PTHR11361:SF21">
    <property type="entry name" value="MUTS PROTEIN HOMOLOG 4"/>
    <property type="match status" value="1"/>
</dbReference>
<keyword evidence="2" id="KW-0547">Nucleotide-binding</keyword>
<feature type="region of interest" description="Disordered" evidence="6">
    <location>
        <begin position="730"/>
        <end position="762"/>
    </location>
</feature>
<dbReference type="GO" id="GO:0007129">
    <property type="term" value="P:homologous chromosome pairing at meiosis"/>
    <property type="evidence" value="ECO:0007669"/>
    <property type="project" value="EnsemblPlants"/>
</dbReference>
<comment type="caution">
    <text evidence="8">The sequence shown here is derived from an EMBL/GenBank/DDBJ whole genome shotgun (WGS) entry which is preliminary data.</text>
</comment>
<dbReference type="PANTHER" id="PTHR11361">
    <property type="entry name" value="DNA MISMATCH REPAIR PROTEIN MUTS FAMILY MEMBER"/>
    <property type="match status" value="1"/>
</dbReference>
<dbReference type="GO" id="GO:0030983">
    <property type="term" value="F:mismatched DNA binding"/>
    <property type="evidence" value="ECO:0007669"/>
    <property type="project" value="InterPro"/>
</dbReference>
<dbReference type="SMART" id="SM00534">
    <property type="entry name" value="MUTSac"/>
    <property type="match status" value="1"/>
</dbReference>
<dbReference type="InterPro" id="IPR000432">
    <property type="entry name" value="DNA_mismatch_repair_MutS_C"/>
</dbReference>
<dbReference type="Gene3D" id="1.10.1420.10">
    <property type="match status" value="2"/>
</dbReference>
<dbReference type="STRING" id="69332.A0A388KBK7"/>
<dbReference type="Pfam" id="PF05190">
    <property type="entry name" value="MutS_IV"/>
    <property type="match status" value="1"/>
</dbReference>
<dbReference type="SUPFAM" id="SSF52540">
    <property type="entry name" value="P-loop containing nucleoside triphosphate hydrolases"/>
    <property type="match status" value="1"/>
</dbReference>
<evidence type="ECO:0000313" key="8">
    <source>
        <dbReference type="EMBL" id="GBG67411.1"/>
    </source>
</evidence>
<dbReference type="SUPFAM" id="SSF48334">
    <property type="entry name" value="DNA repair protein MutS, domain III"/>
    <property type="match status" value="1"/>
</dbReference>
<dbReference type="AlphaFoldDB" id="A0A388KBK7"/>
<accession>A0A388KBK7</accession>
<dbReference type="GO" id="GO:0140664">
    <property type="term" value="F:ATP-dependent DNA damage sensor activity"/>
    <property type="evidence" value="ECO:0007669"/>
    <property type="project" value="InterPro"/>
</dbReference>
<dbReference type="GO" id="GO:0043073">
    <property type="term" value="C:germ cell nucleus"/>
    <property type="evidence" value="ECO:0007669"/>
    <property type="project" value="EnsemblPlants"/>
</dbReference>
<dbReference type="Gramene" id="GBG67411">
    <property type="protein sequence ID" value="GBG67411"/>
    <property type="gene ID" value="CBR_g547"/>
</dbReference>
<reference evidence="8 9" key="1">
    <citation type="journal article" date="2018" name="Cell">
        <title>The Chara Genome: Secondary Complexity and Implications for Plant Terrestrialization.</title>
        <authorList>
            <person name="Nishiyama T."/>
            <person name="Sakayama H."/>
            <person name="Vries J.D."/>
            <person name="Buschmann H."/>
            <person name="Saint-Marcoux D."/>
            <person name="Ullrich K.K."/>
            <person name="Haas F.B."/>
            <person name="Vanderstraeten L."/>
            <person name="Becker D."/>
            <person name="Lang D."/>
            <person name="Vosolsobe S."/>
            <person name="Rombauts S."/>
            <person name="Wilhelmsson P.K.I."/>
            <person name="Janitza P."/>
            <person name="Kern R."/>
            <person name="Heyl A."/>
            <person name="Rumpler F."/>
            <person name="Villalobos L.I.A.C."/>
            <person name="Clay J.M."/>
            <person name="Skokan R."/>
            <person name="Toyoda A."/>
            <person name="Suzuki Y."/>
            <person name="Kagoshima H."/>
            <person name="Schijlen E."/>
            <person name="Tajeshwar N."/>
            <person name="Catarino B."/>
            <person name="Hetherington A.J."/>
            <person name="Saltykova A."/>
            <person name="Bonnot C."/>
            <person name="Breuninger H."/>
            <person name="Symeonidi A."/>
            <person name="Radhakrishnan G.V."/>
            <person name="Van Nieuwerburgh F."/>
            <person name="Deforce D."/>
            <person name="Chang C."/>
            <person name="Karol K.G."/>
            <person name="Hedrich R."/>
            <person name="Ulvskov P."/>
            <person name="Glockner G."/>
            <person name="Delwiche C.F."/>
            <person name="Petrasek J."/>
            <person name="Van de Peer Y."/>
            <person name="Friml J."/>
            <person name="Beilby M."/>
            <person name="Dolan L."/>
            <person name="Kohara Y."/>
            <person name="Sugano S."/>
            <person name="Fujiyama A."/>
            <person name="Delaux P.-M."/>
            <person name="Quint M."/>
            <person name="TheiBen G."/>
            <person name="Hagemann M."/>
            <person name="Harholt J."/>
            <person name="Dunand C."/>
            <person name="Zachgo S."/>
            <person name="Langdale J."/>
            <person name="Maumus F."/>
            <person name="Straeten D.V.D."/>
            <person name="Gould S.B."/>
            <person name="Rensing S.A."/>
        </authorList>
    </citation>
    <scope>NUCLEOTIDE SEQUENCE [LARGE SCALE GENOMIC DNA]</scope>
    <source>
        <strain evidence="8 9">S276</strain>
    </source>
</reference>
<dbReference type="SMART" id="SM00533">
    <property type="entry name" value="MUTSd"/>
    <property type="match status" value="1"/>
</dbReference>
<evidence type="ECO:0000256" key="1">
    <source>
        <dbReference type="ARBA" id="ARBA00006271"/>
    </source>
</evidence>
<feature type="domain" description="DNA mismatch repair proteins mutS family" evidence="7">
    <location>
        <begin position="622"/>
        <end position="638"/>
    </location>
</feature>
<dbReference type="Pfam" id="PF05192">
    <property type="entry name" value="MutS_III"/>
    <property type="match status" value="1"/>
</dbReference>
<dbReference type="InterPro" id="IPR011184">
    <property type="entry name" value="DNA_mismatch_repair_Msh2"/>
</dbReference>
<dbReference type="GO" id="GO:0000794">
    <property type="term" value="C:condensed nuclear chromosome"/>
    <property type="evidence" value="ECO:0007669"/>
    <property type="project" value="EnsemblPlants"/>
</dbReference>
<dbReference type="Pfam" id="PF00488">
    <property type="entry name" value="MutS_V"/>
    <property type="match status" value="1"/>
</dbReference>
<keyword evidence="3" id="KW-0067">ATP-binding</keyword>
<feature type="compositionally biased region" description="Low complexity" evidence="6">
    <location>
        <begin position="745"/>
        <end position="756"/>
    </location>
</feature>
<evidence type="ECO:0000313" key="9">
    <source>
        <dbReference type="Proteomes" id="UP000265515"/>
    </source>
</evidence>
<organism evidence="8 9">
    <name type="scientific">Chara braunii</name>
    <name type="common">Braun's stonewort</name>
    <dbReference type="NCBI Taxonomy" id="69332"/>
    <lineage>
        <taxon>Eukaryota</taxon>
        <taxon>Viridiplantae</taxon>
        <taxon>Streptophyta</taxon>
        <taxon>Charophyceae</taxon>
        <taxon>Charales</taxon>
        <taxon>Characeae</taxon>
        <taxon>Chara</taxon>
    </lineage>
</organism>
<evidence type="ECO:0000256" key="4">
    <source>
        <dbReference type="ARBA" id="ARBA00023125"/>
    </source>
</evidence>
<name>A0A388KBK7_CHABU</name>
<evidence type="ECO:0000256" key="5">
    <source>
        <dbReference type="ARBA" id="ARBA00023254"/>
    </source>
</evidence>
<dbReference type="InterPro" id="IPR036187">
    <property type="entry name" value="DNA_mismatch_repair_MutS_sf"/>
</dbReference>
<dbReference type="InterPro" id="IPR007861">
    <property type="entry name" value="DNA_mismatch_repair_MutS_clamp"/>
</dbReference>
<dbReference type="Gene3D" id="3.40.50.300">
    <property type="entry name" value="P-loop containing nucleotide triphosphate hydrolases"/>
    <property type="match status" value="1"/>
</dbReference>
<dbReference type="EMBL" id="BFEA01000087">
    <property type="protein sequence ID" value="GBG67411.1"/>
    <property type="molecule type" value="Genomic_DNA"/>
</dbReference>
<dbReference type="Proteomes" id="UP000265515">
    <property type="component" value="Unassembled WGS sequence"/>
</dbReference>
<evidence type="ECO:0000256" key="2">
    <source>
        <dbReference type="ARBA" id="ARBA00022741"/>
    </source>
</evidence>
<dbReference type="GO" id="GO:0010777">
    <property type="term" value="P:meiotic mismatch repair involved in reciprocal meiotic recombination"/>
    <property type="evidence" value="ECO:0007669"/>
    <property type="project" value="EnsemblPlants"/>
</dbReference>
<evidence type="ECO:0000256" key="6">
    <source>
        <dbReference type="SAM" id="MobiDB-lite"/>
    </source>
</evidence>
<dbReference type="PIRSF" id="PIRSF005813">
    <property type="entry name" value="MSH2"/>
    <property type="match status" value="1"/>
</dbReference>
<evidence type="ECO:0000256" key="3">
    <source>
        <dbReference type="ARBA" id="ARBA00022840"/>
    </source>
</evidence>
<dbReference type="GO" id="GO:0005524">
    <property type="term" value="F:ATP binding"/>
    <property type="evidence" value="ECO:0007669"/>
    <property type="project" value="UniProtKB-KW"/>
</dbReference>
<dbReference type="OMA" id="KMTMLYK"/>
<keyword evidence="4" id="KW-0238">DNA-binding</keyword>
<proteinExistence type="inferred from homology"/>
<protein>
    <recommendedName>
        <fullName evidence="7">DNA mismatch repair proteins mutS family domain-containing protein</fullName>
    </recommendedName>
</protein>